<proteinExistence type="predicted"/>
<dbReference type="EMBL" id="ABEU02000020">
    <property type="protein sequence ID" value="PNR32932.1"/>
    <property type="molecule type" value="Genomic_DNA"/>
</dbReference>
<accession>A0A2K1IUH8</accession>
<dbReference type="Gramene" id="Pp3c20_8040V3.1">
    <property type="protein sequence ID" value="Pp3c20_8040V3.1"/>
    <property type="gene ID" value="Pp3c20_8040"/>
</dbReference>
<keyword evidence="3" id="KW-1185">Reference proteome</keyword>
<organism evidence="1">
    <name type="scientific">Physcomitrium patens</name>
    <name type="common">Spreading-leaved earth moss</name>
    <name type="synonym">Physcomitrella patens</name>
    <dbReference type="NCBI Taxonomy" id="3218"/>
    <lineage>
        <taxon>Eukaryota</taxon>
        <taxon>Viridiplantae</taxon>
        <taxon>Streptophyta</taxon>
        <taxon>Embryophyta</taxon>
        <taxon>Bryophyta</taxon>
        <taxon>Bryophytina</taxon>
        <taxon>Bryopsida</taxon>
        <taxon>Funariidae</taxon>
        <taxon>Funariales</taxon>
        <taxon>Funariaceae</taxon>
        <taxon>Physcomitrium</taxon>
    </lineage>
</organism>
<dbReference type="EnsemblPlants" id="Pp3c20_8040V3.1">
    <property type="protein sequence ID" value="Pp3c20_8040V3.1"/>
    <property type="gene ID" value="Pp3c20_8040"/>
</dbReference>
<reference evidence="2" key="3">
    <citation type="submission" date="2020-12" db="UniProtKB">
        <authorList>
            <consortium name="EnsemblPlants"/>
        </authorList>
    </citation>
    <scope>IDENTIFICATION</scope>
</reference>
<dbReference type="AlphaFoldDB" id="A0A2K1IUH8"/>
<sequence length="95" mass="11375">MNATNEDSRNENSQLQTPRQGFDFKELLLHCQHLRRTTCRKVEVRGRVFVTLLNHIKIFTSQLAQFWDVCKIFYLDGKPSVALRHYKRMTVMKYK</sequence>
<evidence type="ECO:0000313" key="3">
    <source>
        <dbReference type="Proteomes" id="UP000006727"/>
    </source>
</evidence>
<dbReference type="PaxDb" id="3218-PP1S9_335V6.1"/>
<gene>
    <name evidence="1" type="ORF">PHYPA_024875</name>
</gene>
<evidence type="ECO:0000313" key="2">
    <source>
        <dbReference type="EnsemblPlants" id="Pp3c20_8040V3.1"/>
    </source>
</evidence>
<dbReference type="Proteomes" id="UP000006727">
    <property type="component" value="Chromosome 20"/>
</dbReference>
<protein>
    <submittedName>
        <fullName evidence="1 2">Uncharacterized protein</fullName>
    </submittedName>
</protein>
<name>A0A2K1IUH8_PHYPA</name>
<dbReference type="EnsemblPlants" id="Pp3c20_8040V3.2">
    <property type="protein sequence ID" value="Pp3c20_8040V3.2"/>
    <property type="gene ID" value="Pp3c20_8040"/>
</dbReference>
<reference evidence="1 3" key="2">
    <citation type="journal article" date="2018" name="Plant J.">
        <title>The Physcomitrella patens chromosome-scale assembly reveals moss genome structure and evolution.</title>
        <authorList>
            <person name="Lang D."/>
            <person name="Ullrich K.K."/>
            <person name="Murat F."/>
            <person name="Fuchs J."/>
            <person name="Jenkins J."/>
            <person name="Haas F.B."/>
            <person name="Piednoel M."/>
            <person name="Gundlach H."/>
            <person name="Van Bel M."/>
            <person name="Meyberg R."/>
            <person name="Vives C."/>
            <person name="Morata J."/>
            <person name="Symeonidi A."/>
            <person name="Hiss M."/>
            <person name="Muchero W."/>
            <person name="Kamisugi Y."/>
            <person name="Saleh O."/>
            <person name="Blanc G."/>
            <person name="Decker E.L."/>
            <person name="van Gessel N."/>
            <person name="Grimwood J."/>
            <person name="Hayes R.D."/>
            <person name="Graham S.W."/>
            <person name="Gunter L.E."/>
            <person name="McDaniel S.F."/>
            <person name="Hoernstein S.N.W."/>
            <person name="Larsson A."/>
            <person name="Li F.W."/>
            <person name="Perroud P.F."/>
            <person name="Phillips J."/>
            <person name="Ranjan P."/>
            <person name="Rokshar D.S."/>
            <person name="Rothfels C.J."/>
            <person name="Schneider L."/>
            <person name="Shu S."/>
            <person name="Stevenson D.W."/>
            <person name="Thummler F."/>
            <person name="Tillich M."/>
            <person name="Villarreal Aguilar J.C."/>
            <person name="Widiez T."/>
            <person name="Wong G.K."/>
            <person name="Wymore A."/>
            <person name="Zhang Y."/>
            <person name="Zimmer A.D."/>
            <person name="Quatrano R.S."/>
            <person name="Mayer K.F.X."/>
            <person name="Goodstein D."/>
            <person name="Casacuberta J.M."/>
            <person name="Vandepoele K."/>
            <person name="Reski R."/>
            <person name="Cuming A.C."/>
            <person name="Tuskan G.A."/>
            <person name="Maumus F."/>
            <person name="Salse J."/>
            <person name="Schmutz J."/>
            <person name="Rensing S.A."/>
        </authorList>
    </citation>
    <scope>NUCLEOTIDE SEQUENCE [LARGE SCALE GENOMIC DNA]</scope>
    <source>
        <strain evidence="2 3">cv. Gransden 2004</strain>
    </source>
</reference>
<evidence type="ECO:0000313" key="1">
    <source>
        <dbReference type="EMBL" id="PNR32932.1"/>
    </source>
</evidence>
<dbReference type="Gramene" id="Pp3c20_8040V3.2">
    <property type="protein sequence ID" value="Pp3c20_8040V3.2"/>
    <property type="gene ID" value="Pp3c20_8040"/>
</dbReference>
<reference evidence="1 3" key="1">
    <citation type="journal article" date="2008" name="Science">
        <title>The Physcomitrella genome reveals evolutionary insights into the conquest of land by plants.</title>
        <authorList>
            <person name="Rensing S."/>
            <person name="Lang D."/>
            <person name="Zimmer A."/>
            <person name="Terry A."/>
            <person name="Salamov A."/>
            <person name="Shapiro H."/>
            <person name="Nishiyama T."/>
            <person name="Perroud P.-F."/>
            <person name="Lindquist E."/>
            <person name="Kamisugi Y."/>
            <person name="Tanahashi T."/>
            <person name="Sakakibara K."/>
            <person name="Fujita T."/>
            <person name="Oishi K."/>
            <person name="Shin-I T."/>
            <person name="Kuroki Y."/>
            <person name="Toyoda A."/>
            <person name="Suzuki Y."/>
            <person name="Hashimoto A."/>
            <person name="Yamaguchi K."/>
            <person name="Sugano A."/>
            <person name="Kohara Y."/>
            <person name="Fujiyama A."/>
            <person name="Anterola A."/>
            <person name="Aoki S."/>
            <person name="Ashton N."/>
            <person name="Barbazuk W.B."/>
            <person name="Barker E."/>
            <person name="Bennetzen J."/>
            <person name="Bezanilla M."/>
            <person name="Blankenship R."/>
            <person name="Cho S.H."/>
            <person name="Dutcher S."/>
            <person name="Estelle M."/>
            <person name="Fawcett J.A."/>
            <person name="Gundlach H."/>
            <person name="Hanada K."/>
            <person name="Heyl A."/>
            <person name="Hicks K.A."/>
            <person name="Hugh J."/>
            <person name="Lohr M."/>
            <person name="Mayer K."/>
            <person name="Melkozernov A."/>
            <person name="Murata T."/>
            <person name="Nelson D."/>
            <person name="Pils B."/>
            <person name="Prigge M."/>
            <person name="Reiss B."/>
            <person name="Renner T."/>
            <person name="Rombauts S."/>
            <person name="Rushton P."/>
            <person name="Sanderfoot A."/>
            <person name="Schween G."/>
            <person name="Shiu S.-H."/>
            <person name="Stueber K."/>
            <person name="Theodoulou F.L."/>
            <person name="Tu H."/>
            <person name="Van de Peer Y."/>
            <person name="Verrier P.J."/>
            <person name="Waters E."/>
            <person name="Wood A."/>
            <person name="Yang L."/>
            <person name="Cove D."/>
            <person name="Cuming A."/>
            <person name="Hasebe M."/>
            <person name="Lucas S."/>
            <person name="Mishler D.B."/>
            <person name="Reski R."/>
            <person name="Grigoriev I."/>
            <person name="Quatrano R.S."/>
            <person name="Boore J.L."/>
        </authorList>
    </citation>
    <scope>NUCLEOTIDE SEQUENCE [LARGE SCALE GENOMIC DNA]</scope>
    <source>
        <strain evidence="2 3">cv. Gransden 2004</strain>
    </source>
</reference>
<dbReference type="InParanoid" id="A0A2K1IUH8"/>